<dbReference type="PRINTS" id="PR00368">
    <property type="entry name" value="FADPNR"/>
</dbReference>
<dbReference type="GO" id="GO:0005739">
    <property type="term" value="C:mitochondrion"/>
    <property type="evidence" value="ECO:0007669"/>
    <property type="project" value="TreeGrafter"/>
</dbReference>
<dbReference type="SUPFAM" id="SSF55424">
    <property type="entry name" value="FAD/NAD-linked reductases, dimerisation (C-terminal) domain"/>
    <property type="match status" value="1"/>
</dbReference>
<gene>
    <name evidence="9" type="ORF">VIN7_10432</name>
</gene>
<keyword evidence="4 6" id="KW-0520">NAD</keyword>
<evidence type="ECO:0000256" key="4">
    <source>
        <dbReference type="ARBA" id="ARBA00023027"/>
    </source>
</evidence>
<dbReference type="InterPro" id="IPR050151">
    <property type="entry name" value="Class-I_Pyr_Nuc-Dis_Oxidored"/>
</dbReference>
<dbReference type="Gene3D" id="3.50.50.60">
    <property type="entry name" value="FAD/NAD(P)-binding domain"/>
    <property type="match status" value="2"/>
</dbReference>
<name>H0H284_SACCK</name>
<feature type="domain" description="Pyridine nucleotide-disulphide oxidoreductase dimerisation" evidence="7">
    <location>
        <begin position="422"/>
        <end position="535"/>
    </location>
</feature>
<feature type="domain" description="FAD/NAD(P)-binding" evidence="8">
    <location>
        <begin position="70"/>
        <end position="400"/>
    </location>
</feature>
<feature type="binding site" evidence="6">
    <location>
        <position position="117"/>
    </location>
    <ligand>
        <name>FAD</name>
        <dbReference type="ChEBI" id="CHEBI:57692"/>
    </ligand>
</feature>
<keyword evidence="3 6" id="KW-0274">FAD</keyword>
<comment type="similarity">
    <text evidence="1">Belongs to the class-I pyridine nucleotide-disulfide oxidoreductase family.</text>
</comment>
<dbReference type="InterPro" id="IPR023753">
    <property type="entry name" value="FAD/NAD-binding_dom"/>
</dbReference>
<dbReference type="InterPro" id="IPR001100">
    <property type="entry name" value="Pyr_nuc-diS_OxRdtase"/>
</dbReference>
<dbReference type="InterPro" id="IPR016156">
    <property type="entry name" value="FAD/NAD-linked_Rdtase_dimer_sf"/>
</dbReference>
<dbReference type="Pfam" id="PF07992">
    <property type="entry name" value="Pyr_redox_2"/>
    <property type="match status" value="1"/>
</dbReference>
<dbReference type="PRINTS" id="PR00411">
    <property type="entry name" value="PNDRDTASEI"/>
</dbReference>
<dbReference type="InterPro" id="IPR004099">
    <property type="entry name" value="Pyr_nucl-diS_OxRdtase_dimer"/>
</dbReference>
<evidence type="ECO:0000256" key="3">
    <source>
        <dbReference type="ARBA" id="ARBA00022827"/>
    </source>
</evidence>
<dbReference type="Proteomes" id="UP000009009">
    <property type="component" value="Unassembled WGS sequence"/>
</dbReference>
<evidence type="ECO:0000256" key="6">
    <source>
        <dbReference type="PIRSR" id="PIRSR000350-3"/>
    </source>
</evidence>
<dbReference type="InterPro" id="IPR036188">
    <property type="entry name" value="FAD/NAD-bd_sf"/>
</dbReference>
<comment type="cofactor">
    <cofactor evidence="6">
        <name>FAD</name>
        <dbReference type="ChEBI" id="CHEBI:57692"/>
    </cofactor>
    <text evidence="6">Binds 1 FAD per subunit.</text>
</comment>
<dbReference type="PANTHER" id="PTHR22912:SF151">
    <property type="entry name" value="DIHYDROLIPOYL DEHYDROGENASE, MITOCHONDRIAL"/>
    <property type="match status" value="1"/>
</dbReference>
<dbReference type="GO" id="GO:0050660">
    <property type="term" value="F:flavin adenine dinucleotide binding"/>
    <property type="evidence" value="ECO:0007669"/>
    <property type="project" value="TreeGrafter"/>
</dbReference>
<keyword evidence="6" id="KW-0547">Nucleotide-binding</keyword>
<dbReference type="Gene3D" id="3.30.390.30">
    <property type="match status" value="1"/>
</dbReference>
<dbReference type="AlphaFoldDB" id="H0H284"/>
<dbReference type="PANTHER" id="PTHR22912">
    <property type="entry name" value="DISULFIDE OXIDOREDUCTASE"/>
    <property type="match status" value="1"/>
</dbReference>
<proteinExistence type="inferred from homology"/>
<evidence type="ECO:0000256" key="1">
    <source>
        <dbReference type="ARBA" id="ARBA00007532"/>
    </source>
</evidence>
<dbReference type="Pfam" id="PF02852">
    <property type="entry name" value="Pyr_redox_dim"/>
    <property type="match status" value="1"/>
</dbReference>
<organism evidence="9 10">
    <name type="scientific">Saccharomyces cerevisiae x Saccharomyces kudriavzevii (strain VIN7)</name>
    <name type="common">Yeast</name>
    <dbReference type="NCBI Taxonomy" id="1095631"/>
    <lineage>
        <taxon>Eukaryota</taxon>
        <taxon>Fungi</taxon>
        <taxon>Dikarya</taxon>
        <taxon>Ascomycota</taxon>
        <taxon>Saccharomycotina</taxon>
        <taxon>Saccharomycetes</taxon>
        <taxon>Saccharomycetales</taxon>
        <taxon>Saccharomycetaceae</taxon>
        <taxon>Saccharomyces</taxon>
    </lineage>
</organism>
<evidence type="ECO:0000256" key="5">
    <source>
        <dbReference type="PIRSR" id="PIRSR000350-2"/>
    </source>
</evidence>
<evidence type="ECO:0000313" key="10">
    <source>
        <dbReference type="Proteomes" id="UP000009009"/>
    </source>
</evidence>
<sequence length="552" mass="60114">MRWGGPPARTGWNARGGVHPDLHLRTLPLSLGGYLTCAPLYEKEERDIETILKMRNEADENTMTDIAAVYDVLVIGCGPGGFTAATQAAQAGLRTACVDQRASLGGTYLVDGAVPSKTLLDESYFYRLLQQQELVEQRGVRLPYPRLDMQAAQSALKRNIGRLSKVYKCELSKNNVTVYKGTAEFTGPYCVEISQRGLGSFIVEARYIVVATGSAVVIQCPGVVIDEDKIVSSDKALSLNYIPPRFSIIGGGTIGLEIACIFNNFGSRVTIIESQSEICQNMDDELACATKTLLQSQGIVFLLNTRVQSAGTNAAGQLDVTLLNKLSKNTCVHHCDMLMVSIGRRPLLEGLNISKIGLDERDFVDNVDEQTQSLLKFPHIKPIGDVTLGPMLALKAEQQATRAIQSILSTDSISTSNCGFSPNVLYCQPQIGWVGYTEQQLISAHTPYQTGKVLFSQNVRYNTLLSQKENDLIPAFIKVLVDSRSMKILGVHMINDDANELLSQASMAVSLGLNAYDICKVPFPHPSLSESFKQATQLAVASGISPSVNVRE</sequence>
<feature type="binding site" evidence="6">
    <location>
        <begin position="250"/>
        <end position="257"/>
    </location>
    <ligand>
        <name>NAD(+)</name>
        <dbReference type="ChEBI" id="CHEBI:57540"/>
    </ligand>
</feature>
<dbReference type="GO" id="GO:0004148">
    <property type="term" value="F:dihydrolipoyl dehydrogenase (NADH) activity"/>
    <property type="evidence" value="ECO:0007669"/>
    <property type="project" value="TreeGrafter"/>
</dbReference>
<feature type="binding site" evidence="6">
    <location>
        <position position="343"/>
    </location>
    <ligand>
        <name>NAD(+)</name>
        <dbReference type="ChEBI" id="CHEBI:57540"/>
    </ligand>
</feature>
<dbReference type="HOGENOM" id="CLU_016755_1_2_1"/>
<dbReference type="PIRSF" id="PIRSF000350">
    <property type="entry name" value="Mercury_reductase_MerA"/>
    <property type="match status" value="1"/>
</dbReference>
<feature type="binding site" evidence="6">
    <location>
        <begin position="212"/>
        <end position="214"/>
    </location>
    <ligand>
        <name>FAD</name>
        <dbReference type="ChEBI" id="CHEBI:57692"/>
    </ligand>
</feature>
<evidence type="ECO:0000259" key="8">
    <source>
        <dbReference type="Pfam" id="PF07992"/>
    </source>
</evidence>
<dbReference type="GO" id="GO:0045252">
    <property type="term" value="C:oxoglutarate dehydrogenase complex"/>
    <property type="evidence" value="ECO:0007669"/>
    <property type="project" value="TreeGrafter"/>
</dbReference>
<feature type="active site" description="Proton acceptor" evidence="5">
    <location>
        <position position="525"/>
    </location>
</feature>
<evidence type="ECO:0000256" key="2">
    <source>
        <dbReference type="ARBA" id="ARBA00022630"/>
    </source>
</evidence>
<evidence type="ECO:0000259" key="7">
    <source>
        <dbReference type="Pfam" id="PF02852"/>
    </source>
</evidence>
<feature type="binding site" evidence="6">
    <location>
        <position position="273"/>
    </location>
    <ligand>
        <name>NAD(+)</name>
        <dbReference type="ChEBI" id="CHEBI:57540"/>
    </ligand>
</feature>
<dbReference type="PhylomeDB" id="H0H284"/>
<keyword evidence="10" id="KW-1185">Reference proteome</keyword>
<reference evidence="9 10" key="1">
    <citation type="journal article" date="2012" name="FEMS Yeast Res.">
        <title>The genome sequence of the wine yeast VIN7 reveals an allotriploid hybrid genome with Saccharomyces cerevisiae and Saccharomyces kudriavzevii origins.</title>
        <authorList>
            <person name="Borneman A.R."/>
            <person name="Desany B.A."/>
            <person name="Riches D."/>
            <person name="Affourtit J.P."/>
            <person name="Forgan A.H."/>
            <person name="Pretorius I.S."/>
            <person name="Egholm M."/>
            <person name="Chambers P.J."/>
        </authorList>
    </citation>
    <scope>NUCLEOTIDE SEQUENCE [LARGE SCALE GENOMIC DNA]</scope>
    <source>
        <strain evidence="9 10">VIN7</strain>
    </source>
</reference>
<dbReference type="GO" id="GO:0006103">
    <property type="term" value="P:2-oxoglutarate metabolic process"/>
    <property type="evidence" value="ECO:0007669"/>
    <property type="project" value="TreeGrafter"/>
</dbReference>
<comment type="caution">
    <text evidence="9">The sequence shown here is derived from an EMBL/GenBank/DDBJ whole genome shotgun (WGS) entry which is preliminary data.</text>
</comment>
<dbReference type="OrthoDB" id="361797at2759"/>
<feature type="binding site" evidence="6">
    <location>
        <position position="385"/>
    </location>
    <ligand>
        <name>FAD</name>
        <dbReference type="ChEBI" id="CHEBI:57692"/>
    </ligand>
</feature>
<keyword evidence="2" id="KW-0285">Flavoprotein</keyword>
<accession>H0H284</accession>
<protein>
    <submittedName>
        <fullName evidence="9">Irc15p</fullName>
    </submittedName>
</protein>
<dbReference type="SUPFAM" id="SSF51905">
    <property type="entry name" value="FAD/NAD(P)-binding domain"/>
    <property type="match status" value="2"/>
</dbReference>
<evidence type="ECO:0000313" key="9">
    <source>
        <dbReference type="EMBL" id="EHM99821.1"/>
    </source>
</evidence>
<dbReference type="EMBL" id="AGVY01000386">
    <property type="protein sequence ID" value="EHM99821.1"/>
    <property type="molecule type" value="Genomic_DNA"/>
</dbReference>